<keyword evidence="6 7" id="KW-0472">Membrane</keyword>
<proteinExistence type="inferred from homology"/>
<dbReference type="InterPro" id="IPR044911">
    <property type="entry name" value="V-type_ATPase_csu/dsu_dom_3"/>
</dbReference>
<keyword evidence="3 6" id="KW-0375">Hydrogen ion transport</keyword>
<dbReference type="InterPro" id="IPR035067">
    <property type="entry name" value="V-type_ATPase_csu/dsu"/>
</dbReference>
<evidence type="ECO:0000256" key="1">
    <source>
        <dbReference type="ARBA" id="ARBA00006709"/>
    </source>
</evidence>
<dbReference type="GO" id="GO:0042777">
    <property type="term" value="P:proton motive force-driven plasma membrane ATP synthesis"/>
    <property type="evidence" value="ECO:0007669"/>
    <property type="project" value="UniProtKB-UniRule"/>
</dbReference>
<comment type="subcellular location">
    <subcellularLocation>
        <location evidence="6">Cell membrane</location>
        <topology evidence="6">Peripheral membrane protein</topology>
    </subcellularLocation>
</comment>
<comment type="function">
    <text evidence="6">Component of the A-type ATP synthase that produces ATP from ADP in the presence of a proton gradient across the membrane.</text>
</comment>
<comment type="similarity">
    <text evidence="1 6">Belongs to the V-ATPase V0D/AC39 subunit family.</text>
</comment>
<dbReference type="PANTHER" id="PTHR38682">
    <property type="entry name" value="V-TYPE ATP SYNTHASE SUBUNIT C"/>
    <property type="match status" value="1"/>
</dbReference>
<keyword evidence="2 6" id="KW-0813">Transport</keyword>
<dbReference type="InterPro" id="IPR050873">
    <property type="entry name" value="V-ATPase_V0D/AC39_subunit"/>
</dbReference>
<dbReference type="GO" id="GO:0005524">
    <property type="term" value="F:ATP binding"/>
    <property type="evidence" value="ECO:0007669"/>
    <property type="project" value="UniProtKB-UniRule"/>
</dbReference>
<keyword evidence="6" id="KW-1003">Cell membrane</keyword>
<dbReference type="HAMAP" id="MF_00314">
    <property type="entry name" value="ATP_synth_C_arch"/>
    <property type="match status" value="1"/>
</dbReference>
<evidence type="ECO:0000313" key="9">
    <source>
        <dbReference type="Proteomes" id="UP000003706"/>
    </source>
</evidence>
<dbReference type="STRING" id="647171.MetfoDRAFT_0258"/>
<gene>
    <name evidence="6" type="primary">atpC</name>
    <name evidence="8" type="ORF">MetfoDRAFT_0258</name>
</gene>
<evidence type="ECO:0000256" key="5">
    <source>
        <dbReference type="ARBA" id="ARBA00023310"/>
    </source>
</evidence>
<dbReference type="GO" id="GO:0005886">
    <property type="term" value="C:plasma membrane"/>
    <property type="evidence" value="ECO:0007669"/>
    <property type="project" value="UniProtKB-SubCell"/>
</dbReference>
<dbReference type="InterPro" id="IPR014272">
    <property type="entry name" value="ATPase_V0-cplx_csu"/>
</dbReference>
<dbReference type="AlphaFoldDB" id="H1KWT5"/>
<protein>
    <recommendedName>
        <fullName evidence="6">A-type ATP synthase subunit C</fullName>
    </recommendedName>
</protein>
<dbReference type="GO" id="GO:0033179">
    <property type="term" value="C:proton-transporting V-type ATPase, V0 domain"/>
    <property type="evidence" value="ECO:0007669"/>
    <property type="project" value="InterPro"/>
</dbReference>
<dbReference type="GO" id="GO:0046961">
    <property type="term" value="F:proton-transporting ATPase activity, rotational mechanism"/>
    <property type="evidence" value="ECO:0007669"/>
    <property type="project" value="InterPro"/>
</dbReference>
<dbReference type="OrthoDB" id="4272at2157"/>
<dbReference type="GO" id="GO:0046933">
    <property type="term" value="F:proton-transporting ATP synthase activity, rotational mechanism"/>
    <property type="evidence" value="ECO:0007669"/>
    <property type="project" value="UniProtKB-UniRule"/>
</dbReference>
<dbReference type="SUPFAM" id="SSF103486">
    <property type="entry name" value="V-type ATP synthase subunit C"/>
    <property type="match status" value="1"/>
</dbReference>
<dbReference type="NCBIfam" id="NF002267">
    <property type="entry name" value="PRK01198.1-3"/>
    <property type="match status" value="1"/>
</dbReference>
<keyword evidence="9" id="KW-1185">Reference proteome</keyword>
<name>H1KWT5_9EURY</name>
<dbReference type="PANTHER" id="PTHR38682:SF1">
    <property type="entry name" value="V-TYPE ATP SYNTHASE SUBUNIT C"/>
    <property type="match status" value="1"/>
</dbReference>
<dbReference type="Gene3D" id="1.20.1690.10">
    <property type="entry name" value="V-type ATP synthase subunit C domain"/>
    <property type="match status" value="2"/>
</dbReference>
<dbReference type="Proteomes" id="UP000003706">
    <property type="component" value="Unassembled WGS sequence"/>
</dbReference>
<evidence type="ECO:0000256" key="3">
    <source>
        <dbReference type="ARBA" id="ARBA00022781"/>
    </source>
</evidence>
<evidence type="ECO:0000256" key="4">
    <source>
        <dbReference type="ARBA" id="ARBA00023065"/>
    </source>
</evidence>
<dbReference type="InterPro" id="IPR002843">
    <property type="entry name" value="ATPase_V0-cplx_csu/dsu"/>
</dbReference>
<accession>H1KWT5</accession>
<comment type="caution">
    <text evidence="8">The sequence shown here is derived from an EMBL/GenBank/DDBJ whole genome shotgun (WGS) entry which is preliminary data.</text>
</comment>
<keyword evidence="5 6" id="KW-0066">ATP synthesis</keyword>
<keyword evidence="4 6" id="KW-0406">Ion transport</keyword>
<comment type="subunit">
    <text evidence="6">Has multiple subunits with at least A(3), B(3), C, D, E, F, H, I and proteolipid K(x).</text>
</comment>
<feature type="transmembrane region" description="Helical" evidence="7">
    <location>
        <begin position="17"/>
        <end position="37"/>
    </location>
</feature>
<reference evidence="8 9" key="1">
    <citation type="submission" date="2011-09" db="EMBL/GenBank/DDBJ databases">
        <title>The draft genome of Methanotorris formicicus Mc-S-70.</title>
        <authorList>
            <consortium name="US DOE Joint Genome Institute (JGI-PGF)"/>
            <person name="Lucas S."/>
            <person name="Han J."/>
            <person name="Lapidus A."/>
            <person name="Cheng J.-F."/>
            <person name="Goodwin L."/>
            <person name="Pitluck S."/>
            <person name="Peters L."/>
            <person name="Land M.L."/>
            <person name="Hauser L."/>
            <person name="Sieprawska-Lupa M."/>
            <person name="Takai K."/>
            <person name="Miyazaki J."/>
            <person name="Whitman W."/>
            <person name="Woyke T.J."/>
        </authorList>
    </citation>
    <scope>NUCLEOTIDE SEQUENCE [LARGE SCALE GENOMIC DNA]</scope>
    <source>
        <strain evidence="8 9">Mc-S-70</strain>
    </source>
</reference>
<keyword evidence="7" id="KW-1133">Transmembrane helix</keyword>
<organism evidence="8 9">
    <name type="scientific">Methanotorris formicicus Mc-S-70</name>
    <dbReference type="NCBI Taxonomy" id="647171"/>
    <lineage>
        <taxon>Archaea</taxon>
        <taxon>Methanobacteriati</taxon>
        <taxon>Methanobacteriota</taxon>
        <taxon>Methanomada group</taxon>
        <taxon>Methanococci</taxon>
        <taxon>Methanococcales</taxon>
        <taxon>Methanocaldococcaceae</taxon>
        <taxon>Methanotorris</taxon>
    </lineage>
</organism>
<keyword evidence="7" id="KW-0812">Transmembrane</keyword>
<evidence type="ECO:0000256" key="7">
    <source>
        <dbReference type="SAM" id="Phobius"/>
    </source>
</evidence>
<dbReference type="PATRIC" id="fig|647171.4.peg.255"/>
<evidence type="ECO:0000256" key="2">
    <source>
        <dbReference type="ARBA" id="ARBA00022448"/>
    </source>
</evidence>
<dbReference type="InterPro" id="IPR036079">
    <property type="entry name" value="ATPase_csu/dsu_sf"/>
</dbReference>
<dbReference type="NCBIfam" id="TIGR02923">
    <property type="entry name" value="AhaC"/>
    <property type="match status" value="1"/>
</dbReference>
<evidence type="ECO:0000256" key="6">
    <source>
        <dbReference type="HAMAP-Rule" id="MF_00314"/>
    </source>
</evidence>
<dbReference type="RefSeq" id="WP_007043704.1">
    <property type="nucleotide sequence ID" value="NZ_AGJL01000004.1"/>
</dbReference>
<dbReference type="EMBL" id="AGJL01000004">
    <property type="protein sequence ID" value="EHP89068.1"/>
    <property type="molecule type" value="Genomic_DNA"/>
</dbReference>
<sequence length="388" mass="43704">MDITAIAQFMNMPFDTFMILLILASIVVFLVIIIYILKYVIDLAPFAYTNARIRSMEARLLSKDKLDELIEAGGINELIGFLDDTEYGPYISEVMNELHDPIAIEKALNMHLADVYQTLLTISPDEAKKTLNLLAKKFDIKNIKTLLRAKYVGLDEEETFKLLIPLGTIPVNKLRELSETKSVDEVVSGLEGTEYAPVLNEALAKFEQTNNLLPLELALDKYLLEKLWKTVGIEGKEKDLFKEFIGRMVDIESIKVILRGKVDKLPSDVLSDYLVNIGYELAPWKLKELADADSIEAVVSSLEGTAYAQILADAMEEYEKTKSVYAFEKALDKYLVELGKKLSLRKPFGVGPIIGFITAKELEIRNLKIIIKGKIENFSSNQIRTLIA</sequence>
<dbReference type="Gene3D" id="1.10.132.50">
    <property type="entry name" value="ATP synthase (C/AC39) subunit, domain 3"/>
    <property type="match status" value="1"/>
</dbReference>
<evidence type="ECO:0000313" key="8">
    <source>
        <dbReference type="EMBL" id="EHP89068.1"/>
    </source>
</evidence>
<dbReference type="Pfam" id="PF01992">
    <property type="entry name" value="vATP-synt_AC39"/>
    <property type="match status" value="1"/>
</dbReference>